<evidence type="ECO:0000313" key="2">
    <source>
        <dbReference type="EMBL" id="PSW02688.1"/>
    </source>
</evidence>
<dbReference type="Proteomes" id="UP000241346">
    <property type="component" value="Unassembled WGS sequence"/>
</dbReference>
<evidence type="ECO:0008006" key="4">
    <source>
        <dbReference type="Google" id="ProtNLM"/>
    </source>
</evidence>
<reference evidence="2 3" key="1">
    <citation type="submission" date="2018-03" db="EMBL/GenBank/DDBJ databases">
        <title>Whole genome sequencing of Histamine producing bacteria.</title>
        <authorList>
            <person name="Butler K."/>
        </authorList>
    </citation>
    <scope>NUCLEOTIDE SEQUENCE [LARGE SCALE GENOMIC DNA]</scope>
    <source>
        <strain evidence="2 3">DSM 19138</strain>
    </source>
</reference>
<feature type="transmembrane region" description="Helical" evidence="1">
    <location>
        <begin position="12"/>
        <end position="33"/>
    </location>
</feature>
<organism evidence="2 3">
    <name type="scientific">Photobacterium rosenbergii</name>
    <dbReference type="NCBI Taxonomy" id="294936"/>
    <lineage>
        <taxon>Bacteria</taxon>
        <taxon>Pseudomonadati</taxon>
        <taxon>Pseudomonadota</taxon>
        <taxon>Gammaproteobacteria</taxon>
        <taxon>Vibrionales</taxon>
        <taxon>Vibrionaceae</taxon>
        <taxon>Photobacterium</taxon>
    </lineage>
</organism>
<keyword evidence="1" id="KW-1133">Transmembrane helix</keyword>
<evidence type="ECO:0000313" key="3">
    <source>
        <dbReference type="Proteomes" id="UP000241346"/>
    </source>
</evidence>
<dbReference type="AlphaFoldDB" id="A0A2T3MTR5"/>
<accession>A0A2T3MTR5</accession>
<dbReference type="InterPro" id="IPR012902">
    <property type="entry name" value="N_methyl_site"/>
</dbReference>
<dbReference type="Pfam" id="PF07963">
    <property type="entry name" value="N_methyl"/>
    <property type="match status" value="1"/>
</dbReference>
<dbReference type="EMBL" id="PYMB01000053">
    <property type="protein sequence ID" value="PSW02688.1"/>
    <property type="molecule type" value="Genomic_DNA"/>
</dbReference>
<dbReference type="PROSITE" id="PS00409">
    <property type="entry name" value="PROKAR_NTER_METHYL"/>
    <property type="match status" value="1"/>
</dbReference>
<dbReference type="RefSeq" id="WP_107301561.1">
    <property type="nucleotide sequence ID" value="NZ_PYMB01000053.1"/>
</dbReference>
<dbReference type="SUPFAM" id="SSF54523">
    <property type="entry name" value="Pili subunits"/>
    <property type="match status" value="1"/>
</dbReference>
<sequence>MYSWKLSQGITLLELIVSIAIIGIIASFVVPSFENSINRSHVNKKSEEIFEYIRLAKIEAVKRNKSVEIYFDKSNHGSFCLGMRGIGDNINCSTTSSTYPSLKFDKNRHYEIKTSNKKGDVIDISEGGLFSFNPYTGKSSNSKKLLLKSKLTPSVISGVRITDIGFIYACSEQKQDGKSTCV</sequence>
<dbReference type="InterPro" id="IPR045584">
    <property type="entry name" value="Pilin-like"/>
</dbReference>
<keyword evidence="1" id="KW-0472">Membrane</keyword>
<dbReference type="NCBIfam" id="TIGR02532">
    <property type="entry name" value="IV_pilin_GFxxxE"/>
    <property type="match status" value="1"/>
</dbReference>
<name>A0A2T3MTR5_9GAMM</name>
<evidence type="ECO:0000256" key="1">
    <source>
        <dbReference type="SAM" id="Phobius"/>
    </source>
</evidence>
<comment type="caution">
    <text evidence="2">The sequence shown here is derived from an EMBL/GenBank/DDBJ whole genome shotgun (WGS) entry which is preliminary data.</text>
</comment>
<gene>
    <name evidence="2" type="ORF">C9J01_29205</name>
</gene>
<proteinExistence type="predicted"/>
<dbReference type="Gene3D" id="3.30.700.10">
    <property type="entry name" value="Glycoprotein, Type 4 Pilin"/>
    <property type="match status" value="1"/>
</dbReference>
<protein>
    <recommendedName>
        <fullName evidence="4">Prepilin-type cleavage/methylation domain-containing protein</fullName>
    </recommendedName>
</protein>
<keyword evidence="1" id="KW-0812">Transmembrane</keyword>